<dbReference type="Proteomes" id="UP000479132">
    <property type="component" value="Unassembled WGS sequence"/>
</dbReference>
<name>A0A6M1TA27_9BACT</name>
<sequence>MFKSIKILLTTGVFIAVLVMTGVSQPQFSVGVKAGTMGVGGEITTSINKNFNARLSGMFFSYTHSGVYTDDNPDIKHESDLNTTSVGGIVDYFPFQNSVKLSGGLFYHSFTVTGDATPNESYTLDGKTFQPEELGTLSANLDYKSKIVPYAGIGIGNPLAKGSKLKFNVEIGTVYTNSPQVTIQGKGMIAPTAQQDQRFQDGLKDFKFHPVLNIGLSYKL</sequence>
<dbReference type="AlphaFoldDB" id="A0A6M1TA27"/>
<gene>
    <name evidence="1" type="ORF">G3569_11025</name>
</gene>
<reference evidence="1 2" key="1">
    <citation type="submission" date="2020-02" db="EMBL/GenBank/DDBJ databases">
        <title>Aliifodinibius halophilus 2W32, complete genome.</title>
        <authorList>
            <person name="Li Y."/>
            <person name="Wu S."/>
        </authorList>
    </citation>
    <scope>NUCLEOTIDE SEQUENCE [LARGE SCALE GENOMIC DNA]</scope>
    <source>
        <strain evidence="1 2">2W32</strain>
    </source>
</reference>
<proteinExistence type="predicted"/>
<dbReference type="EMBL" id="JAALLS010000013">
    <property type="protein sequence ID" value="NGP88891.1"/>
    <property type="molecule type" value="Genomic_DNA"/>
</dbReference>
<protein>
    <recommendedName>
        <fullName evidence="3">Outer membrane beta-barrel protein</fullName>
    </recommendedName>
</protein>
<keyword evidence="2" id="KW-1185">Reference proteome</keyword>
<comment type="caution">
    <text evidence="1">The sequence shown here is derived from an EMBL/GenBank/DDBJ whole genome shotgun (WGS) entry which is preliminary data.</text>
</comment>
<dbReference type="Gene3D" id="2.40.160.170">
    <property type="match status" value="1"/>
</dbReference>
<organism evidence="1 2">
    <name type="scientific">Fodinibius halophilus</name>
    <dbReference type="NCBI Taxonomy" id="1736908"/>
    <lineage>
        <taxon>Bacteria</taxon>
        <taxon>Pseudomonadati</taxon>
        <taxon>Balneolota</taxon>
        <taxon>Balneolia</taxon>
        <taxon>Balneolales</taxon>
        <taxon>Balneolaceae</taxon>
        <taxon>Fodinibius</taxon>
    </lineage>
</organism>
<evidence type="ECO:0000313" key="2">
    <source>
        <dbReference type="Proteomes" id="UP000479132"/>
    </source>
</evidence>
<dbReference type="RefSeq" id="WP_165269081.1">
    <property type="nucleotide sequence ID" value="NZ_JAALLS010000013.1"/>
</dbReference>
<evidence type="ECO:0000313" key="1">
    <source>
        <dbReference type="EMBL" id="NGP88891.1"/>
    </source>
</evidence>
<evidence type="ECO:0008006" key="3">
    <source>
        <dbReference type="Google" id="ProtNLM"/>
    </source>
</evidence>
<accession>A0A6M1TA27</accession>